<feature type="domain" description="K Homology" evidence="6">
    <location>
        <begin position="57"/>
        <end position="127"/>
    </location>
</feature>
<dbReference type="GO" id="GO:0003723">
    <property type="term" value="F:RNA binding"/>
    <property type="evidence" value="ECO:0007669"/>
    <property type="project" value="UniProtKB-UniRule"/>
</dbReference>
<dbReference type="InterPro" id="IPR015096">
    <property type="entry name" value="FUBP_C"/>
</dbReference>
<dbReference type="InterPro" id="IPR004088">
    <property type="entry name" value="KH_dom_type_1"/>
</dbReference>
<organism evidence="7 8">
    <name type="scientific">Intoshia linei</name>
    <dbReference type="NCBI Taxonomy" id="1819745"/>
    <lineage>
        <taxon>Eukaryota</taxon>
        <taxon>Metazoa</taxon>
        <taxon>Spiralia</taxon>
        <taxon>Lophotrochozoa</taxon>
        <taxon>Mesozoa</taxon>
        <taxon>Orthonectida</taxon>
        <taxon>Rhopaluridae</taxon>
        <taxon>Intoshia</taxon>
    </lineage>
</organism>
<dbReference type="AlphaFoldDB" id="A0A177AYX2"/>
<dbReference type="Gene3D" id="3.30.1370.10">
    <property type="entry name" value="K Homology domain, type 1"/>
    <property type="match status" value="3"/>
</dbReference>
<comment type="caution">
    <text evidence="7">The sequence shown here is derived from an EMBL/GenBank/DDBJ whole genome shotgun (WGS) entry which is preliminary data.</text>
</comment>
<gene>
    <name evidence="7" type="ORF">A3Q56_04833</name>
</gene>
<keyword evidence="2" id="KW-0677">Repeat</keyword>
<feature type="region of interest" description="Disordered" evidence="5">
    <location>
        <begin position="451"/>
        <end position="474"/>
    </location>
</feature>
<dbReference type="SUPFAM" id="SSF54791">
    <property type="entry name" value="Eukaryotic type KH-domain (KH-domain type I)"/>
    <property type="match status" value="3"/>
</dbReference>
<dbReference type="PROSITE" id="PS50084">
    <property type="entry name" value="KH_TYPE_1"/>
    <property type="match status" value="2"/>
</dbReference>
<feature type="compositionally biased region" description="Low complexity" evidence="5">
    <location>
        <begin position="458"/>
        <end position="474"/>
    </location>
</feature>
<dbReference type="InterPro" id="IPR004087">
    <property type="entry name" value="KH_dom"/>
</dbReference>
<dbReference type="SMART" id="SM00322">
    <property type="entry name" value="KH"/>
    <property type="match status" value="3"/>
</dbReference>
<keyword evidence="3" id="KW-0539">Nucleus</keyword>
<dbReference type="EMBL" id="LWCA01000713">
    <property type="protein sequence ID" value="OAF67237.1"/>
    <property type="molecule type" value="Genomic_DNA"/>
</dbReference>
<comment type="subcellular location">
    <subcellularLocation>
        <location evidence="1">Nucleus</location>
    </subcellularLocation>
</comment>
<feature type="domain" description="K Homology" evidence="6">
    <location>
        <begin position="229"/>
        <end position="300"/>
    </location>
</feature>
<evidence type="ECO:0000313" key="7">
    <source>
        <dbReference type="EMBL" id="OAF67237.1"/>
    </source>
</evidence>
<protein>
    <recommendedName>
        <fullName evidence="6">K Homology domain-containing protein</fullName>
    </recommendedName>
</protein>
<dbReference type="InterPro" id="IPR036612">
    <property type="entry name" value="KH_dom_type_1_sf"/>
</dbReference>
<accession>A0A177AYX2</accession>
<proteinExistence type="predicted"/>
<feature type="domain" description="K Homology" evidence="6">
    <location>
        <begin position="145"/>
        <end position="217"/>
    </location>
</feature>
<keyword evidence="4" id="KW-0694">RNA-binding</keyword>
<name>A0A177AYX2_9BILA</name>
<evidence type="ECO:0000313" key="8">
    <source>
        <dbReference type="Proteomes" id="UP000078046"/>
    </source>
</evidence>
<evidence type="ECO:0000259" key="6">
    <source>
        <dbReference type="SMART" id="SM00322"/>
    </source>
</evidence>
<reference evidence="7 8" key="1">
    <citation type="submission" date="2016-04" db="EMBL/GenBank/DDBJ databases">
        <title>The genome of Intoshia linei affirms orthonectids as highly simplified spiralians.</title>
        <authorList>
            <person name="Mikhailov K.V."/>
            <person name="Slusarev G.S."/>
            <person name="Nikitin M.A."/>
            <person name="Logacheva M.D."/>
            <person name="Penin A."/>
            <person name="Aleoshin V."/>
            <person name="Panchin Y.V."/>
        </authorList>
    </citation>
    <scope>NUCLEOTIDE SEQUENCE [LARGE SCALE GENOMIC DNA]</scope>
    <source>
        <strain evidence="7">Intl2013</strain>
        <tissue evidence="7">Whole animal</tissue>
    </source>
</reference>
<evidence type="ECO:0000256" key="4">
    <source>
        <dbReference type="PROSITE-ProRule" id="PRU00117"/>
    </source>
</evidence>
<dbReference type="Proteomes" id="UP000078046">
    <property type="component" value="Unassembled WGS sequence"/>
</dbReference>
<sequence>MTSYEEAIKKARQIAAKIQGEGGTNGNGMSASELAAAKVKNLNYKLGSKSSTVGPGVVIDDEYILNPRTHEKLIDNNGSELNRITTATGCKIQFTGLAADQMSRIAKLIGTSESITTTKSILDSITNSIGAGKPADGYIIPLSNGTGMVELTIPGNKCGLIIGKSGETIKMLQERTGVKMLLVQADNSYTDSSKPLRISGELGKLQSAKDFVVDYLTKIGALRADSGLAGDMTEISIPEDKVGLIIGKGGETIKQINAESGAHAQLDQNSTSMLPYKILRITGSVQSVEAAIISICARTQIQPVAFGNKVSQGAGYGYGFDQPQMMPIGSQPWQAQAFNQFMYQPQQQEHQQWAQASADPYYGRKPQVQPYAASINQPGQFIDPNAQMQPQVPMQPQVAGLPQQPAVTTPVQPYSQFTPQQTYNPTTGQMDYSQAWVAYYRAQGMHDKAEEVLSQSRALQAQNAGNNQANEEKQ</sequence>
<evidence type="ECO:0000256" key="5">
    <source>
        <dbReference type="SAM" id="MobiDB-lite"/>
    </source>
</evidence>
<dbReference type="GO" id="GO:0005634">
    <property type="term" value="C:nucleus"/>
    <property type="evidence" value="ECO:0007669"/>
    <property type="project" value="UniProtKB-SubCell"/>
</dbReference>
<evidence type="ECO:0000256" key="2">
    <source>
        <dbReference type="ARBA" id="ARBA00022737"/>
    </source>
</evidence>
<dbReference type="Pfam" id="PF09005">
    <property type="entry name" value="FUBP_C"/>
    <property type="match status" value="1"/>
</dbReference>
<evidence type="ECO:0000256" key="3">
    <source>
        <dbReference type="ARBA" id="ARBA00023242"/>
    </source>
</evidence>
<evidence type="ECO:0000256" key="1">
    <source>
        <dbReference type="ARBA" id="ARBA00004123"/>
    </source>
</evidence>
<dbReference type="PANTHER" id="PTHR10288">
    <property type="entry name" value="KH DOMAIN CONTAINING RNA BINDING PROTEIN"/>
    <property type="match status" value="1"/>
</dbReference>
<keyword evidence="8" id="KW-1185">Reference proteome</keyword>
<dbReference type="OrthoDB" id="5204190at2759"/>
<dbReference type="GO" id="GO:0006355">
    <property type="term" value="P:regulation of DNA-templated transcription"/>
    <property type="evidence" value="ECO:0007669"/>
    <property type="project" value="InterPro"/>
</dbReference>
<dbReference type="Pfam" id="PF00013">
    <property type="entry name" value="KH_1"/>
    <property type="match status" value="3"/>
</dbReference>